<gene>
    <name evidence="1" type="ORF">F444_01395</name>
</gene>
<sequence length="125" mass="15047">MENVRHVSPYVGPKARTRALAFECSRPIPSQSSQEMTVLLEFLPESNQLPLELFEQRRKREADKCAERRNMYRTKLKNERQTQKLQLKELFEILYLERQQLERRKLEANDSAYNAWKRVAKQHKE</sequence>
<organism evidence="1 2">
    <name type="scientific">Phytophthora nicotianae P1976</name>
    <dbReference type="NCBI Taxonomy" id="1317066"/>
    <lineage>
        <taxon>Eukaryota</taxon>
        <taxon>Sar</taxon>
        <taxon>Stramenopiles</taxon>
        <taxon>Oomycota</taxon>
        <taxon>Peronosporomycetes</taxon>
        <taxon>Peronosporales</taxon>
        <taxon>Peronosporaceae</taxon>
        <taxon>Phytophthora</taxon>
    </lineage>
</organism>
<accession>A0A081B0Q7</accession>
<proteinExistence type="predicted"/>
<dbReference type="AlphaFoldDB" id="A0A081B0Q7"/>
<evidence type="ECO:0000313" key="2">
    <source>
        <dbReference type="Proteomes" id="UP000028582"/>
    </source>
</evidence>
<protein>
    <submittedName>
        <fullName evidence="1">Uncharacterized protein</fullName>
    </submittedName>
</protein>
<comment type="caution">
    <text evidence="1">The sequence shown here is derived from an EMBL/GenBank/DDBJ whole genome shotgun (WGS) entry which is preliminary data.</text>
</comment>
<evidence type="ECO:0000313" key="1">
    <source>
        <dbReference type="EMBL" id="ETO84718.1"/>
    </source>
</evidence>
<dbReference type="Proteomes" id="UP000028582">
    <property type="component" value="Unassembled WGS sequence"/>
</dbReference>
<reference evidence="1 2" key="1">
    <citation type="submission" date="2013-11" db="EMBL/GenBank/DDBJ databases">
        <title>The Genome Sequence of Phytophthora parasitica P1976.</title>
        <authorList>
            <consortium name="The Broad Institute Genomics Platform"/>
            <person name="Russ C."/>
            <person name="Tyler B."/>
            <person name="Panabieres F."/>
            <person name="Shan W."/>
            <person name="Tripathy S."/>
            <person name="Grunwald N."/>
            <person name="Machado M."/>
            <person name="Johnson C.S."/>
            <person name="Walker B."/>
            <person name="Young S."/>
            <person name="Zeng Q."/>
            <person name="Gargeya S."/>
            <person name="Fitzgerald M."/>
            <person name="Haas B."/>
            <person name="Abouelleil A."/>
            <person name="Allen A.W."/>
            <person name="Alvarado L."/>
            <person name="Arachchi H.M."/>
            <person name="Berlin A.M."/>
            <person name="Chapman S.B."/>
            <person name="Gainer-Dewar J."/>
            <person name="Goldberg J."/>
            <person name="Griggs A."/>
            <person name="Gujja S."/>
            <person name="Hansen M."/>
            <person name="Howarth C."/>
            <person name="Imamovic A."/>
            <person name="Ireland A."/>
            <person name="Larimer J."/>
            <person name="McCowan C."/>
            <person name="Murphy C."/>
            <person name="Pearson M."/>
            <person name="Poon T.W."/>
            <person name="Priest M."/>
            <person name="Roberts A."/>
            <person name="Saif S."/>
            <person name="Shea T."/>
            <person name="Sisk P."/>
            <person name="Sykes S."/>
            <person name="Wortman J."/>
            <person name="Nusbaum C."/>
            <person name="Birren B."/>
        </authorList>
    </citation>
    <scope>NUCLEOTIDE SEQUENCE [LARGE SCALE GENOMIC DNA]</scope>
    <source>
        <strain evidence="1 2">P1976</strain>
    </source>
</reference>
<dbReference type="EMBL" id="ANJA01000247">
    <property type="protein sequence ID" value="ETO84718.1"/>
    <property type="molecule type" value="Genomic_DNA"/>
</dbReference>
<name>A0A081B0Q7_PHYNI</name>